<evidence type="ECO:0000259" key="1">
    <source>
        <dbReference type="Pfam" id="PF02954"/>
    </source>
</evidence>
<feature type="domain" description="DNA binding HTH" evidence="1">
    <location>
        <begin position="146"/>
        <end position="183"/>
    </location>
</feature>
<organism evidence="2 3">
    <name type="scientific">Leptospirillum ferrooxidans (strain C2-3)</name>
    <dbReference type="NCBI Taxonomy" id="1162668"/>
    <lineage>
        <taxon>Bacteria</taxon>
        <taxon>Pseudomonadati</taxon>
        <taxon>Nitrospirota</taxon>
        <taxon>Nitrospiria</taxon>
        <taxon>Nitrospirales</taxon>
        <taxon>Nitrospiraceae</taxon>
        <taxon>Leptospirillum</taxon>
    </lineage>
</organism>
<dbReference type="AlphaFoldDB" id="I0IRT4"/>
<dbReference type="InterPro" id="IPR009057">
    <property type="entry name" value="Homeodomain-like_sf"/>
</dbReference>
<dbReference type="Proteomes" id="UP000007382">
    <property type="component" value="Chromosome"/>
</dbReference>
<dbReference type="PATRIC" id="fig|1162668.3.peg.2745"/>
<proteinExistence type="predicted"/>
<keyword evidence="3" id="KW-1185">Reference proteome</keyword>
<evidence type="ECO:0000313" key="2">
    <source>
        <dbReference type="EMBL" id="BAM07983.1"/>
    </source>
</evidence>
<sequence>MNQSNLPGDGHALPGPHSIRITLHSRSERVMNELDLVLDRFGLRAERFLEDYRPMDDFPGIDLLVMDLDSLSERDRRGIRHPLILSGDATELPHKLHLFLDRLRWEDGRGEAFDHLIRRKVRDFMVRSSGRGAPGGLGIFAFFRSMMEEILVSEALAISRGNQVKGARLLGISRTTLREKLKQNEDLEGGACQ</sequence>
<protein>
    <recommendedName>
        <fullName evidence="1">DNA binding HTH domain-containing protein</fullName>
    </recommendedName>
</protein>
<gene>
    <name evidence="2" type="ordered locus">LFE_2311</name>
</gene>
<dbReference type="RefSeq" id="WP_014450466.1">
    <property type="nucleotide sequence ID" value="NC_017094.1"/>
</dbReference>
<accession>I0IRT4</accession>
<reference evidence="3" key="2">
    <citation type="submission" date="2012-03" db="EMBL/GenBank/DDBJ databases">
        <title>The complete genome sequence of the pioneer microbe on fresh volcanic deposit, Leptospirillum ferrooxidans strain C2-3.</title>
        <authorList>
            <person name="Fujimura R."/>
            <person name="Sato Y."/>
            <person name="Nishizawa T."/>
            <person name="Nanba K."/>
            <person name="Oshima K."/>
            <person name="Hattori M."/>
            <person name="Kamijo T."/>
            <person name="Ohta H."/>
        </authorList>
    </citation>
    <scope>NUCLEOTIDE SEQUENCE [LARGE SCALE GENOMIC DNA]</scope>
    <source>
        <strain evidence="3">C2-3</strain>
    </source>
</reference>
<dbReference type="Gene3D" id="1.10.10.60">
    <property type="entry name" value="Homeodomain-like"/>
    <property type="match status" value="1"/>
</dbReference>
<dbReference type="Pfam" id="PF02954">
    <property type="entry name" value="HTH_8"/>
    <property type="match status" value="1"/>
</dbReference>
<dbReference type="GO" id="GO:0043565">
    <property type="term" value="F:sequence-specific DNA binding"/>
    <property type="evidence" value="ECO:0007669"/>
    <property type="project" value="InterPro"/>
</dbReference>
<dbReference type="HOGENOM" id="CLU_1407253_0_0_0"/>
<dbReference type="STRING" id="1162668.LFE_2311"/>
<dbReference type="SUPFAM" id="SSF46689">
    <property type="entry name" value="Homeodomain-like"/>
    <property type="match status" value="1"/>
</dbReference>
<dbReference type="eggNOG" id="COG2204">
    <property type="taxonomic scope" value="Bacteria"/>
</dbReference>
<evidence type="ECO:0000313" key="3">
    <source>
        <dbReference type="Proteomes" id="UP000007382"/>
    </source>
</evidence>
<name>I0IRT4_LEPFC</name>
<dbReference type="KEGG" id="lfc:LFE_2311"/>
<dbReference type="OrthoDB" id="9802388at2"/>
<dbReference type="InterPro" id="IPR002197">
    <property type="entry name" value="HTH_Fis"/>
</dbReference>
<reference evidence="2 3" key="1">
    <citation type="journal article" date="2012" name="J. Bacteriol.">
        <title>Complete Genome Sequence of Leptospirillum ferrooxidans Strain C2-3, Isolated from a Fresh Volcanic Ash Deposit on the Island of Miyake, Japan.</title>
        <authorList>
            <person name="Fujimura R."/>
            <person name="Sato Y."/>
            <person name="Nishizawa T."/>
            <person name="Oshima K."/>
            <person name="Kim S.-W."/>
            <person name="Hattori M."/>
            <person name="Kamijo T."/>
            <person name="Ohta H."/>
        </authorList>
    </citation>
    <scope>NUCLEOTIDE SEQUENCE [LARGE SCALE GENOMIC DNA]</scope>
    <source>
        <strain evidence="2 3">C2-3</strain>
    </source>
</reference>
<dbReference type="EMBL" id="AP012342">
    <property type="protein sequence ID" value="BAM07983.1"/>
    <property type="molecule type" value="Genomic_DNA"/>
</dbReference>
<dbReference type="PRINTS" id="PR01590">
    <property type="entry name" value="HTHFIS"/>
</dbReference>